<evidence type="ECO:0000256" key="1">
    <source>
        <dbReference type="ARBA" id="ARBA00004123"/>
    </source>
</evidence>
<dbReference type="Proteomes" id="UP000596742">
    <property type="component" value="Unassembled WGS sequence"/>
</dbReference>
<dbReference type="SUPFAM" id="SSF53098">
    <property type="entry name" value="Ribonuclease H-like"/>
    <property type="match status" value="1"/>
</dbReference>
<dbReference type="GO" id="GO:0006325">
    <property type="term" value="P:chromatin organization"/>
    <property type="evidence" value="ECO:0007669"/>
    <property type="project" value="UniProtKB-KW"/>
</dbReference>
<reference evidence="11" key="1">
    <citation type="submission" date="2018-11" db="EMBL/GenBank/DDBJ databases">
        <authorList>
            <person name="Alioto T."/>
            <person name="Alioto T."/>
        </authorList>
    </citation>
    <scope>NUCLEOTIDE SEQUENCE</scope>
</reference>
<keyword evidence="3" id="KW-0378">Hydrolase</keyword>
<dbReference type="AlphaFoldDB" id="A0A8B6GC17"/>
<dbReference type="FunFam" id="3.40.50.10810:FF:000005">
    <property type="entry name" value="Photoperiod-independent early flowering 1"/>
    <property type="match status" value="1"/>
</dbReference>
<dbReference type="Pfam" id="PF00176">
    <property type="entry name" value="SNF2-rel_dom"/>
    <property type="match status" value="1"/>
</dbReference>
<evidence type="ECO:0000256" key="6">
    <source>
        <dbReference type="ARBA" id="ARBA00022853"/>
    </source>
</evidence>
<feature type="region of interest" description="Disordered" evidence="9">
    <location>
        <begin position="27"/>
        <end position="55"/>
    </location>
</feature>
<keyword evidence="4" id="KW-0347">Helicase</keyword>
<keyword evidence="6" id="KW-0156">Chromatin regulator</keyword>
<dbReference type="InterPro" id="IPR038718">
    <property type="entry name" value="SNF2-like_sf"/>
</dbReference>
<comment type="caution">
    <text evidence="11">The sequence shown here is derived from an EMBL/GenBank/DDBJ whole genome shotgun (WGS) entry which is preliminary data.</text>
</comment>
<dbReference type="InterPro" id="IPR027417">
    <property type="entry name" value="P-loop_NTPase"/>
</dbReference>
<dbReference type="GO" id="GO:0005634">
    <property type="term" value="C:nucleus"/>
    <property type="evidence" value="ECO:0007669"/>
    <property type="project" value="UniProtKB-SubCell"/>
</dbReference>
<evidence type="ECO:0000256" key="8">
    <source>
        <dbReference type="ARBA" id="ARBA00023242"/>
    </source>
</evidence>
<dbReference type="OrthoDB" id="6157256at2759"/>
<protein>
    <recommendedName>
        <fullName evidence="10">Helicase ATP-binding domain-containing protein</fullName>
    </recommendedName>
</protein>
<gene>
    <name evidence="11" type="ORF">MGAL_10B039379</name>
</gene>
<keyword evidence="12" id="KW-1185">Reference proteome</keyword>
<evidence type="ECO:0000259" key="10">
    <source>
        <dbReference type="PROSITE" id="PS51192"/>
    </source>
</evidence>
<dbReference type="PROSITE" id="PS51192">
    <property type="entry name" value="HELICASE_ATP_BIND_1"/>
    <property type="match status" value="1"/>
</dbReference>
<name>A0A8B6GC17_MYTGA</name>
<dbReference type="PANTHER" id="PTHR10799">
    <property type="entry name" value="SNF2/RAD54 HELICASE FAMILY"/>
    <property type="match status" value="1"/>
</dbReference>
<dbReference type="GO" id="GO:0005524">
    <property type="term" value="F:ATP binding"/>
    <property type="evidence" value="ECO:0007669"/>
    <property type="project" value="UniProtKB-KW"/>
</dbReference>
<keyword evidence="7" id="KW-0238">DNA-binding</keyword>
<evidence type="ECO:0000256" key="5">
    <source>
        <dbReference type="ARBA" id="ARBA00022840"/>
    </source>
</evidence>
<evidence type="ECO:0000313" key="11">
    <source>
        <dbReference type="EMBL" id="VDI61993.1"/>
    </source>
</evidence>
<keyword evidence="5" id="KW-0067">ATP-binding</keyword>
<dbReference type="InterPro" id="IPR044754">
    <property type="entry name" value="Isw1/2_DEXHc"/>
</dbReference>
<dbReference type="InterPro" id="IPR014001">
    <property type="entry name" value="Helicase_ATP-bd"/>
</dbReference>
<keyword evidence="8" id="KW-0539">Nucleus</keyword>
<keyword evidence="2" id="KW-0547">Nucleotide-binding</keyword>
<proteinExistence type="predicted"/>
<organism evidence="11 12">
    <name type="scientific">Mytilus galloprovincialis</name>
    <name type="common">Mediterranean mussel</name>
    <dbReference type="NCBI Taxonomy" id="29158"/>
    <lineage>
        <taxon>Eukaryota</taxon>
        <taxon>Metazoa</taxon>
        <taxon>Spiralia</taxon>
        <taxon>Lophotrochozoa</taxon>
        <taxon>Mollusca</taxon>
        <taxon>Bivalvia</taxon>
        <taxon>Autobranchia</taxon>
        <taxon>Pteriomorphia</taxon>
        <taxon>Mytilida</taxon>
        <taxon>Mytiloidea</taxon>
        <taxon>Mytilidae</taxon>
        <taxon>Mytilinae</taxon>
        <taxon>Mytilus</taxon>
    </lineage>
</organism>
<dbReference type="SMART" id="SM00487">
    <property type="entry name" value="DEXDc"/>
    <property type="match status" value="1"/>
</dbReference>
<dbReference type="EMBL" id="UYJE01008201">
    <property type="protein sequence ID" value="VDI61993.1"/>
    <property type="molecule type" value="Genomic_DNA"/>
</dbReference>
<dbReference type="GO" id="GO:0004386">
    <property type="term" value="F:helicase activity"/>
    <property type="evidence" value="ECO:0007669"/>
    <property type="project" value="UniProtKB-KW"/>
</dbReference>
<dbReference type="CDD" id="cd17997">
    <property type="entry name" value="DEXHc_SMARCA1_SMARCA5"/>
    <property type="match status" value="1"/>
</dbReference>
<feature type="domain" description="Helicase ATP-binding" evidence="10">
    <location>
        <begin position="101"/>
        <end position="267"/>
    </location>
</feature>
<feature type="compositionally biased region" description="Basic residues" evidence="9">
    <location>
        <begin position="42"/>
        <end position="55"/>
    </location>
</feature>
<dbReference type="Gene3D" id="3.40.50.10810">
    <property type="entry name" value="Tandem AAA-ATPase domain"/>
    <property type="match status" value="1"/>
</dbReference>
<sequence length="1094" mass="126031">MNWEANKRKRFDYLLKQTELFSHFIQTGAKEEEDEQGTSTSKGRRSKGKAGRHRLKEKDEDKILLDHCKAEKDVEIFDKSPSYIQVGKMRDYQVRGLNWLISLYTHGINGILADEMGLGKTIQTIALLGYLKHYKNISGPHLCVVPLSTVDNWVAEFNRWCPDFRVVVLRGNIEERKQWIKNVFKDGKSWDVCITNYEKCTIEKTALKKVHWSYLVVDEAHKIKNENTLISVIIRSIKSTNRLLLTGTPLQNNLHELWALLNFLLPDVFNSSEDFDSWFSSESCFGDGELVKRLHDRDSYNLEVDKGVKNCWKWDWVERSLYGNPVGQFIRKINSRGIARCELCQKDINYAGRGWKSLEQHLTKKLHLDNLKMRKTNHSLSGAFGAKLDTHQGIYGLHPMFKSSAELKQPAPASLTSFQDRVTNMESMVVAFTSENSLSFSLVPKMLELAKTLSDDKKALDSITMNRTTASYKTRFGVGKTFEEDLIRCLKTSCFSLNMDESTSSNYQKVLTILASYFCKISNKVVVRHLSSLTCVTVNSEALYTKVVDVFEKNDIPWKNLTSILMDSCNVMRGSKSGLETRIRSQKAPHLLDVDGDTCHHVHNSAKAFCKPFDGFIEQLYNDLFNDFKWSPDLREFFQEICTMLNIKFTMPQRYVGHRWLSVYDVTVDTLRLFDGYTVFYVPWIDEKIRHKYLISVVEVYHRLGVSESSRARILEIRKCLLKKNLTKDGLERKKRIVGKVFYERSYAKMIMGLYSSVLPLLKQFVLTFEMKEPMIHELHEQLVKLFREFLACYVKPEILKSATTSAKLKRLDISTTANFLKADKMFIGVKSSQVIQKNQKDVAVKTFLHNVQDAYKNCGLTLQNKLPITNVFLKAVSAIHPDAKGHTCTLIYLQKLPSLATNVLEEDEIENYDLEIRKFQTDESIVELKDDERIDVWWGKDGIVKKYPLLSKMAQSLLSCFHGPQVESSFNIMNDIIDCKSGSINISTYNAIQNIKYSLKATEKTAVEYYKKKDVLHEKIDPHLCKNMKTACKQYKEELLKQKLINEEKKANLQIKSQEKTVSKRKAKELIEKAAKRARLGHITSASQKTKGH</sequence>
<accession>A0A8B6GC17</accession>
<dbReference type="InterPro" id="IPR012337">
    <property type="entry name" value="RNaseH-like_sf"/>
</dbReference>
<dbReference type="GO" id="GO:0016787">
    <property type="term" value="F:hydrolase activity"/>
    <property type="evidence" value="ECO:0007669"/>
    <property type="project" value="UniProtKB-KW"/>
</dbReference>
<evidence type="ECO:0000256" key="4">
    <source>
        <dbReference type="ARBA" id="ARBA00022806"/>
    </source>
</evidence>
<evidence type="ECO:0000313" key="12">
    <source>
        <dbReference type="Proteomes" id="UP000596742"/>
    </source>
</evidence>
<evidence type="ECO:0000256" key="2">
    <source>
        <dbReference type="ARBA" id="ARBA00022741"/>
    </source>
</evidence>
<evidence type="ECO:0000256" key="7">
    <source>
        <dbReference type="ARBA" id="ARBA00023125"/>
    </source>
</evidence>
<dbReference type="GO" id="GO:0003677">
    <property type="term" value="F:DNA binding"/>
    <property type="evidence" value="ECO:0007669"/>
    <property type="project" value="UniProtKB-KW"/>
</dbReference>
<dbReference type="SUPFAM" id="SSF52540">
    <property type="entry name" value="P-loop containing nucleoside triphosphate hydrolases"/>
    <property type="match status" value="1"/>
</dbReference>
<evidence type="ECO:0000256" key="3">
    <source>
        <dbReference type="ARBA" id="ARBA00022801"/>
    </source>
</evidence>
<evidence type="ECO:0000256" key="9">
    <source>
        <dbReference type="SAM" id="MobiDB-lite"/>
    </source>
</evidence>
<dbReference type="InterPro" id="IPR000330">
    <property type="entry name" value="SNF2_N"/>
</dbReference>
<comment type="subcellular location">
    <subcellularLocation>
        <location evidence="1">Nucleus</location>
    </subcellularLocation>
</comment>